<organism evidence="3">
    <name type="scientific">Drosophila sechellia</name>
    <name type="common">Fruit fly</name>
    <dbReference type="NCBI Taxonomy" id="7238"/>
    <lineage>
        <taxon>Eukaryota</taxon>
        <taxon>Metazoa</taxon>
        <taxon>Ecdysozoa</taxon>
        <taxon>Arthropoda</taxon>
        <taxon>Hexapoda</taxon>
        <taxon>Insecta</taxon>
        <taxon>Pterygota</taxon>
        <taxon>Neoptera</taxon>
        <taxon>Endopterygota</taxon>
        <taxon>Diptera</taxon>
        <taxon>Brachycera</taxon>
        <taxon>Muscomorpha</taxon>
        <taxon>Ephydroidea</taxon>
        <taxon>Drosophilidae</taxon>
        <taxon>Drosophila</taxon>
        <taxon>Sophophora</taxon>
    </lineage>
</organism>
<proteinExistence type="predicted"/>
<feature type="chain" id="PRO_5002810454" evidence="1">
    <location>
        <begin position="20"/>
        <end position="167"/>
    </location>
</feature>
<feature type="signal peptide" evidence="1">
    <location>
        <begin position="1"/>
        <end position="19"/>
    </location>
</feature>
<dbReference type="STRING" id="7238.B4ID00"/>
<dbReference type="EMBL" id="CH480829">
    <property type="protein sequence ID" value="EDW45426.1"/>
    <property type="molecule type" value="Genomic_DNA"/>
</dbReference>
<reference evidence="2 3" key="1">
    <citation type="journal article" date="2007" name="Nature">
        <title>Evolution of genes and genomes on the Drosophila phylogeny.</title>
        <authorList>
            <consortium name="Drosophila 12 Genomes Consortium"/>
            <person name="Clark A.G."/>
            <person name="Eisen M.B."/>
            <person name="Smith D.R."/>
            <person name="Bergman C.M."/>
            <person name="Oliver B."/>
            <person name="Markow T.A."/>
            <person name="Kaufman T.C."/>
            <person name="Kellis M."/>
            <person name="Gelbart W."/>
            <person name="Iyer V.N."/>
            <person name="Pollard D.A."/>
            <person name="Sackton T.B."/>
            <person name="Larracuente A.M."/>
            <person name="Singh N.D."/>
            <person name="Abad J.P."/>
            <person name="Abt D.N."/>
            <person name="Adryan B."/>
            <person name="Aguade M."/>
            <person name="Akashi H."/>
            <person name="Anderson W.W."/>
            <person name="Aquadro C.F."/>
            <person name="Ardell D.H."/>
            <person name="Arguello R."/>
            <person name="Artieri C.G."/>
            <person name="Barbash D.A."/>
            <person name="Barker D."/>
            <person name="Barsanti P."/>
            <person name="Batterham P."/>
            <person name="Batzoglou S."/>
            <person name="Begun D."/>
            <person name="Bhutkar A."/>
            <person name="Blanco E."/>
            <person name="Bosak S.A."/>
            <person name="Bradley R.K."/>
            <person name="Brand A.D."/>
            <person name="Brent M.R."/>
            <person name="Brooks A.N."/>
            <person name="Brown R.H."/>
            <person name="Butlin R.K."/>
            <person name="Caggese C."/>
            <person name="Calvi B.R."/>
            <person name="Bernardo de Carvalho A."/>
            <person name="Caspi A."/>
            <person name="Castrezana S."/>
            <person name="Celniker S.E."/>
            <person name="Chang J.L."/>
            <person name="Chapple C."/>
            <person name="Chatterji S."/>
            <person name="Chinwalla A."/>
            <person name="Civetta A."/>
            <person name="Clifton S.W."/>
            <person name="Comeron J.M."/>
            <person name="Costello J.C."/>
            <person name="Coyne J.A."/>
            <person name="Daub J."/>
            <person name="David R.G."/>
            <person name="Delcher A.L."/>
            <person name="Delehaunty K."/>
            <person name="Do C.B."/>
            <person name="Ebling H."/>
            <person name="Edwards K."/>
            <person name="Eickbush T."/>
            <person name="Evans J.D."/>
            <person name="Filipski A."/>
            <person name="Findeiss S."/>
            <person name="Freyhult E."/>
            <person name="Fulton L."/>
            <person name="Fulton R."/>
            <person name="Garcia A.C."/>
            <person name="Gardiner A."/>
            <person name="Garfield D.A."/>
            <person name="Garvin B.E."/>
            <person name="Gibson G."/>
            <person name="Gilbert D."/>
            <person name="Gnerre S."/>
            <person name="Godfrey J."/>
            <person name="Good R."/>
            <person name="Gotea V."/>
            <person name="Gravely B."/>
            <person name="Greenberg A.J."/>
            <person name="Griffiths-Jones S."/>
            <person name="Gross S."/>
            <person name="Guigo R."/>
            <person name="Gustafson E.A."/>
            <person name="Haerty W."/>
            <person name="Hahn M.W."/>
            <person name="Halligan D.L."/>
            <person name="Halpern A.L."/>
            <person name="Halter G.M."/>
            <person name="Han M.V."/>
            <person name="Heger A."/>
            <person name="Hillier L."/>
            <person name="Hinrichs A.S."/>
            <person name="Holmes I."/>
            <person name="Hoskins R.A."/>
            <person name="Hubisz M.J."/>
            <person name="Hultmark D."/>
            <person name="Huntley M.A."/>
            <person name="Jaffe D.B."/>
            <person name="Jagadeeshan S."/>
            <person name="Jeck W.R."/>
            <person name="Johnson J."/>
            <person name="Jones C.D."/>
            <person name="Jordan W.C."/>
            <person name="Karpen G.H."/>
            <person name="Kataoka E."/>
            <person name="Keightley P.D."/>
            <person name="Kheradpour P."/>
            <person name="Kirkness E.F."/>
            <person name="Koerich L.B."/>
            <person name="Kristiansen K."/>
            <person name="Kudrna D."/>
            <person name="Kulathinal R.J."/>
            <person name="Kumar S."/>
            <person name="Kwok R."/>
            <person name="Lander E."/>
            <person name="Langley C.H."/>
            <person name="Lapoint R."/>
            <person name="Lazzaro B.P."/>
            <person name="Lee S.J."/>
            <person name="Levesque L."/>
            <person name="Li R."/>
            <person name="Lin C.F."/>
            <person name="Lin M.F."/>
            <person name="Lindblad-Toh K."/>
            <person name="Llopart A."/>
            <person name="Long M."/>
            <person name="Low L."/>
            <person name="Lozovsky E."/>
            <person name="Lu J."/>
            <person name="Luo M."/>
            <person name="Machado C.A."/>
            <person name="Makalowski W."/>
            <person name="Marzo M."/>
            <person name="Matsuda M."/>
            <person name="Matzkin L."/>
            <person name="McAllister B."/>
            <person name="McBride C.S."/>
            <person name="McKernan B."/>
            <person name="McKernan K."/>
            <person name="Mendez-Lago M."/>
            <person name="Minx P."/>
            <person name="Mollenhauer M.U."/>
            <person name="Montooth K."/>
            <person name="Mount S.M."/>
            <person name="Mu X."/>
            <person name="Myers E."/>
            <person name="Negre B."/>
            <person name="Newfeld S."/>
            <person name="Nielsen R."/>
            <person name="Noor M.A."/>
            <person name="O'Grady P."/>
            <person name="Pachter L."/>
            <person name="Papaceit M."/>
            <person name="Parisi M.J."/>
            <person name="Parisi M."/>
            <person name="Parts L."/>
            <person name="Pedersen J.S."/>
            <person name="Pesole G."/>
            <person name="Phillippy A.M."/>
            <person name="Ponting C.P."/>
            <person name="Pop M."/>
            <person name="Porcelli D."/>
            <person name="Powell J.R."/>
            <person name="Prohaska S."/>
            <person name="Pruitt K."/>
            <person name="Puig M."/>
            <person name="Quesneville H."/>
            <person name="Ram K.R."/>
            <person name="Rand D."/>
            <person name="Rasmussen M.D."/>
            <person name="Reed L.K."/>
            <person name="Reenan R."/>
            <person name="Reily A."/>
            <person name="Remington K.A."/>
            <person name="Rieger T.T."/>
            <person name="Ritchie M.G."/>
            <person name="Robin C."/>
            <person name="Rogers Y.H."/>
            <person name="Rohde C."/>
            <person name="Rozas J."/>
            <person name="Rubenfield M.J."/>
            <person name="Ruiz A."/>
            <person name="Russo S."/>
            <person name="Salzberg S.L."/>
            <person name="Sanchez-Gracia A."/>
            <person name="Saranga D.J."/>
            <person name="Sato H."/>
            <person name="Schaeffer S.W."/>
            <person name="Schatz M.C."/>
            <person name="Schlenke T."/>
            <person name="Schwartz R."/>
            <person name="Segarra C."/>
            <person name="Singh R.S."/>
            <person name="Sirot L."/>
            <person name="Sirota M."/>
            <person name="Sisneros N.B."/>
            <person name="Smith C.D."/>
            <person name="Smith T.F."/>
            <person name="Spieth J."/>
            <person name="Stage D.E."/>
            <person name="Stark A."/>
            <person name="Stephan W."/>
            <person name="Strausberg R.L."/>
            <person name="Strempel S."/>
            <person name="Sturgill D."/>
            <person name="Sutton G."/>
            <person name="Sutton G.G."/>
            <person name="Tao W."/>
            <person name="Teichmann S."/>
            <person name="Tobari Y.N."/>
            <person name="Tomimura Y."/>
            <person name="Tsolas J.M."/>
            <person name="Valente V.L."/>
            <person name="Venter E."/>
            <person name="Venter J.C."/>
            <person name="Vicario S."/>
            <person name="Vieira F.G."/>
            <person name="Vilella A.J."/>
            <person name="Villasante A."/>
            <person name="Walenz B."/>
            <person name="Wang J."/>
            <person name="Wasserman M."/>
            <person name="Watts T."/>
            <person name="Wilson D."/>
            <person name="Wilson R.K."/>
            <person name="Wing R.A."/>
            <person name="Wolfner M.F."/>
            <person name="Wong A."/>
            <person name="Wong G.K."/>
            <person name="Wu C.I."/>
            <person name="Wu G."/>
            <person name="Yamamoto D."/>
            <person name="Yang H.P."/>
            <person name="Yang S.P."/>
            <person name="Yorke J.A."/>
            <person name="Yoshida K."/>
            <person name="Zdobnov E."/>
            <person name="Zhang P."/>
            <person name="Zhang Y."/>
            <person name="Zimin A.V."/>
            <person name="Baldwin J."/>
            <person name="Abdouelleil A."/>
            <person name="Abdulkadir J."/>
            <person name="Abebe A."/>
            <person name="Abera B."/>
            <person name="Abreu J."/>
            <person name="Acer S.C."/>
            <person name="Aftuck L."/>
            <person name="Alexander A."/>
            <person name="An P."/>
            <person name="Anderson E."/>
            <person name="Anderson S."/>
            <person name="Arachi H."/>
            <person name="Azer M."/>
            <person name="Bachantsang P."/>
            <person name="Barry A."/>
            <person name="Bayul T."/>
            <person name="Berlin A."/>
            <person name="Bessette D."/>
            <person name="Bloom T."/>
            <person name="Blye J."/>
            <person name="Boguslavskiy L."/>
            <person name="Bonnet C."/>
            <person name="Boukhgalter B."/>
            <person name="Bourzgui I."/>
            <person name="Brown A."/>
            <person name="Cahill P."/>
            <person name="Channer S."/>
            <person name="Cheshatsang Y."/>
            <person name="Chuda L."/>
            <person name="Citroen M."/>
            <person name="Collymore A."/>
            <person name="Cooke P."/>
            <person name="Costello M."/>
            <person name="D'Aco K."/>
            <person name="Daza R."/>
            <person name="De Haan G."/>
            <person name="DeGray S."/>
            <person name="DeMaso C."/>
            <person name="Dhargay N."/>
            <person name="Dooley K."/>
            <person name="Dooley E."/>
            <person name="Doricent M."/>
            <person name="Dorje P."/>
            <person name="Dorjee K."/>
            <person name="Dupes A."/>
            <person name="Elong R."/>
            <person name="Falk J."/>
            <person name="Farina A."/>
            <person name="Faro S."/>
            <person name="Ferguson D."/>
            <person name="Fisher S."/>
            <person name="Foley C.D."/>
            <person name="Franke A."/>
            <person name="Friedrich D."/>
            <person name="Gadbois L."/>
            <person name="Gearin G."/>
            <person name="Gearin C.R."/>
            <person name="Giannoukos G."/>
            <person name="Goode T."/>
            <person name="Graham J."/>
            <person name="Grandbois E."/>
            <person name="Grewal S."/>
            <person name="Gyaltsen K."/>
            <person name="Hafez N."/>
            <person name="Hagos B."/>
            <person name="Hall J."/>
            <person name="Henson C."/>
            <person name="Hollinger A."/>
            <person name="Honan T."/>
            <person name="Huard M.D."/>
            <person name="Hughes L."/>
            <person name="Hurhula B."/>
            <person name="Husby M.E."/>
            <person name="Kamat A."/>
            <person name="Kanga B."/>
            <person name="Kashin S."/>
            <person name="Khazanovich D."/>
            <person name="Kisner P."/>
            <person name="Lance K."/>
            <person name="Lara M."/>
            <person name="Lee W."/>
            <person name="Lennon N."/>
            <person name="Letendre F."/>
            <person name="LeVine R."/>
            <person name="Lipovsky A."/>
            <person name="Liu X."/>
            <person name="Liu J."/>
            <person name="Liu S."/>
            <person name="Lokyitsang T."/>
            <person name="Lokyitsang Y."/>
            <person name="Lubonja R."/>
            <person name="Lui A."/>
            <person name="MacDonald P."/>
            <person name="Magnisalis V."/>
            <person name="Maru K."/>
            <person name="Matthews C."/>
            <person name="McCusker W."/>
            <person name="McDonough S."/>
            <person name="Mehta T."/>
            <person name="Meldrim J."/>
            <person name="Meneus L."/>
            <person name="Mihai O."/>
            <person name="Mihalev A."/>
            <person name="Mihova T."/>
            <person name="Mittelman R."/>
            <person name="Mlenga V."/>
            <person name="Montmayeur A."/>
            <person name="Mulrain L."/>
            <person name="Navidi A."/>
            <person name="Naylor J."/>
            <person name="Negash T."/>
            <person name="Nguyen T."/>
            <person name="Nguyen N."/>
            <person name="Nicol R."/>
            <person name="Norbu C."/>
            <person name="Norbu N."/>
            <person name="Novod N."/>
            <person name="O'Neill B."/>
            <person name="Osman S."/>
            <person name="Markiewicz E."/>
            <person name="Oyono O.L."/>
            <person name="Patti C."/>
            <person name="Phunkhang P."/>
            <person name="Pierre F."/>
            <person name="Priest M."/>
            <person name="Raghuraman S."/>
            <person name="Rege F."/>
            <person name="Reyes R."/>
            <person name="Rise C."/>
            <person name="Rogov P."/>
            <person name="Ross K."/>
            <person name="Ryan E."/>
            <person name="Settipalli S."/>
            <person name="Shea T."/>
            <person name="Sherpa N."/>
            <person name="Shi L."/>
            <person name="Shih D."/>
            <person name="Sparrow T."/>
            <person name="Spaulding J."/>
            <person name="Stalker J."/>
            <person name="Stange-Thomann N."/>
            <person name="Stavropoulos S."/>
            <person name="Stone C."/>
            <person name="Strader C."/>
            <person name="Tesfaye S."/>
            <person name="Thomson T."/>
            <person name="Thoulutsang Y."/>
            <person name="Thoulutsang D."/>
            <person name="Topham K."/>
            <person name="Topping I."/>
            <person name="Tsamla T."/>
            <person name="Vassiliev H."/>
            <person name="Vo A."/>
            <person name="Wangchuk T."/>
            <person name="Wangdi T."/>
            <person name="Weiand M."/>
            <person name="Wilkinson J."/>
            <person name="Wilson A."/>
            <person name="Yadav S."/>
            <person name="Young G."/>
            <person name="Yu Q."/>
            <person name="Zembek L."/>
            <person name="Zhong D."/>
            <person name="Zimmer A."/>
            <person name="Zwirko Z."/>
            <person name="Jaffe D.B."/>
            <person name="Alvarez P."/>
            <person name="Brockman W."/>
            <person name="Butler J."/>
            <person name="Chin C."/>
            <person name="Gnerre S."/>
            <person name="Grabherr M."/>
            <person name="Kleber M."/>
            <person name="Mauceli E."/>
            <person name="MacCallum I."/>
        </authorList>
    </citation>
    <scope>NUCLEOTIDE SEQUENCE [LARGE SCALE GENOMIC DNA]</scope>
    <source>
        <strain evidence="3">Rob3c / Tucson 14021-0248.25</strain>
    </source>
</reference>
<dbReference type="AlphaFoldDB" id="B4ID00"/>
<evidence type="ECO:0000313" key="2">
    <source>
        <dbReference type="EMBL" id="EDW45426.1"/>
    </source>
</evidence>
<sequence length="167" mass="19131">MFDCATFVFVSLFVFVSYGSYNVFAENDILQHPIISSYDRLKELGEMCLVDILPILENIAEQQKERNTANSRIFDETQGILDRIEGHQEVNDKQLKELKVKMEGHFMDLHAMMDLKVKKLSLEKSLRKALNALQCSLDTRNVSSKVSLHPGFVKVGGFEVLLHREAR</sequence>
<accession>B4ID00</accession>
<keyword evidence="3" id="KW-1185">Reference proteome</keyword>
<evidence type="ECO:0000313" key="3">
    <source>
        <dbReference type="Proteomes" id="UP000001292"/>
    </source>
</evidence>
<gene>
    <name evidence="2" type="primary">Dsec\GM19434</name>
    <name evidence="2" type="ORF">Dsec_GM19434</name>
</gene>
<name>B4ID00_DROSE</name>
<evidence type="ECO:0000256" key="1">
    <source>
        <dbReference type="SAM" id="SignalP"/>
    </source>
</evidence>
<protein>
    <submittedName>
        <fullName evidence="2">GM19434</fullName>
    </submittedName>
</protein>
<dbReference type="HOGENOM" id="CLU_1596260_0_0_1"/>
<dbReference type="Proteomes" id="UP000001292">
    <property type="component" value="Unassembled WGS sequence"/>
</dbReference>
<dbReference type="PhylomeDB" id="B4ID00"/>
<keyword evidence="1" id="KW-0732">Signal</keyword>